<dbReference type="InterPro" id="IPR029063">
    <property type="entry name" value="SAM-dependent_MTases_sf"/>
</dbReference>
<dbReference type="REBASE" id="37345">
    <property type="entry name" value="M.Cre45100ORF1531P"/>
</dbReference>
<organism evidence="10 11">
    <name type="scientific">Corynebacterium resistens (strain DSM 45100 / JCM 12819 / GTC 2026 / SICGH 158)</name>
    <dbReference type="NCBI Taxonomy" id="662755"/>
    <lineage>
        <taxon>Bacteria</taxon>
        <taxon>Bacillati</taxon>
        <taxon>Actinomycetota</taxon>
        <taxon>Actinomycetes</taxon>
        <taxon>Mycobacteriales</taxon>
        <taxon>Corynebacteriaceae</taxon>
        <taxon>Corynebacterium</taxon>
    </lineage>
</organism>
<dbReference type="eggNOG" id="COG0286">
    <property type="taxonomic scope" value="Bacteria"/>
</dbReference>
<dbReference type="Gene3D" id="1.20.1260.30">
    <property type="match status" value="1"/>
</dbReference>
<dbReference type="InterPro" id="IPR051537">
    <property type="entry name" value="DNA_Adenine_Mtase"/>
</dbReference>
<accession>F8DZX0</accession>
<dbReference type="KEGG" id="crd:CRES_1531"/>
<dbReference type="STRING" id="662755.CRES_1531"/>
<dbReference type="AlphaFoldDB" id="F8DZX0"/>
<evidence type="ECO:0000256" key="6">
    <source>
        <dbReference type="ARBA" id="ARBA00022747"/>
    </source>
</evidence>
<evidence type="ECO:0000256" key="7">
    <source>
        <dbReference type="ARBA" id="ARBA00047942"/>
    </source>
</evidence>
<keyword evidence="5" id="KW-0949">S-adenosyl-L-methionine</keyword>
<dbReference type="GO" id="GO:0009307">
    <property type="term" value="P:DNA restriction-modification system"/>
    <property type="evidence" value="ECO:0007669"/>
    <property type="project" value="UniProtKB-KW"/>
</dbReference>
<dbReference type="Pfam" id="PF02384">
    <property type="entry name" value="N6_Mtase"/>
    <property type="match status" value="1"/>
</dbReference>
<dbReference type="PANTHER" id="PTHR42933">
    <property type="entry name" value="SLR6095 PROTEIN"/>
    <property type="match status" value="1"/>
</dbReference>
<proteinExistence type="inferred from homology"/>
<keyword evidence="3" id="KW-0489">Methyltransferase</keyword>
<sequence length="242" mass="27607">MSQIDVKKQVDHVFSIANSLRGTYQADKYKDVIIPMTIIRRLECALEETKDAVCTVYEQDDSTPDAILKQVSGYPFYNTSRYTLEKLLAEPAQLHRNLKTYLEAFSPNIRMILDKNEGLDFFTQIDKMHKGSRLTGVVRKFSELDLAPERINNVAMGYMFEELIRRFSENAEAGDHYTPREVVRLLVRLGLAEGSEDLFEPGKNINVADQMGDCSSALSGWLVEHDPCVRQRGTFAWRASCQ</sequence>
<dbReference type="InterPro" id="IPR038333">
    <property type="entry name" value="T1MK-like_N_sf"/>
</dbReference>
<name>F8DZX0_CORRG</name>
<evidence type="ECO:0000256" key="5">
    <source>
        <dbReference type="ARBA" id="ARBA00022691"/>
    </source>
</evidence>
<evidence type="ECO:0000256" key="3">
    <source>
        <dbReference type="ARBA" id="ARBA00022603"/>
    </source>
</evidence>
<dbReference type="OrthoDB" id="9784823at2"/>
<dbReference type="GO" id="GO:0003677">
    <property type="term" value="F:DNA binding"/>
    <property type="evidence" value="ECO:0007669"/>
    <property type="project" value="InterPro"/>
</dbReference>
<evidence type="ECO:0000313" key="10">
    <source>
        <dbReference type="EMBL" id="AEI09884.1"/>
    </source>
</evidence>
<dbReference type="Pfam" id="PF12161">
    <property type="entry name" value="HsdM_N"/>
    <property type="match status" value="1"/>
</dbReference>
<comment type="catalytic activity">
    <reaction evidence="7">
        <text>a 2'-deoxyadenosine in DNA + S-adenosyl-L-methionine = an N(6)-methyl-2'-deoxyadenosine in DNA + S-adenosyl-L-homocysteine + H(+)</text>
        <dbReference type="Rhea" id="RHEA:15197"/>
        <dbReference type="Rhea" id="RHEA-COMP:12418"/>
        <dbReference type="Rhea" id="RHEA-COMP:12419"/>
        <dbReference type="ChEBI" id="CHEBI:15378"/>
        <dbReference type="ChEBI" id="CHEBI:57856"/>
        <dbReference type="ChEBI" id="CHEBI:59789"/>
        <dbReference type="ChEBI" id="CHEBI:90615"/>
        <dbReference type="ChEBI" id="CHEBI:90616"/>
        <dbReference type="EC" id="2.1.1.72"/>
    </reaction>
</comment>
<dbReference type="PANTHER" id="PTHR42933:SF3">
    <property type="entry name" value="TYPE I RESTRICTION ENZYME MJAVIII METHYLASE SUBUNIT"/>
    <property type="match status" value="1"/>
</dbReference>
<keyword evidence="4" id="KW-0808">Transferase</keyword>
<feature type="domain" description="N6 adenine-specific DNA methyltransferase N-terminal" evidence="9">
    <location>
        <begin position="11"/>
        <end position="141"/>
    </location>
</feature>
<dbReference type="InterPro" id="IPR022749">
    <property type="entry name" value="D12N6_MeTrfase_N"/>
</dbReference>
<evidence type="ECO:0000256" key="4">
    <source>
        <dbReference type="ARBA" id="ARBA00022679"/>
    </source>
</evidence>
<dbReference type="InterPro" id="IPR003356">
    <property type="entry name" value="DNA_methylase_A-5"/>
</dbReference>
<gene>
    <name evidence="10" type="ordered locus">CRES_1531</name>
</gene>
<evidence type="ECO:0000256" key="2">
    <source>
        <dbReference type="ARBA" id="ARBA00011900"/>
    </source>
</evidence>
<protein>
    <recommendedName>
        <fullName evidence="2">site-specific DNA-methyltransferase (adenine-specific)</fullName>
        <ecNumber evidence="2">2.1.1.72</ecNumber>
    </recommendedName>
</protein>
<dbReference type="HOGENOM" id="CLU_057116_0_1_11"/>
<dbReference type="EMBL" id="CP002857">
    <property type="protein sequence ID" value="AEI09884.1"/>
    <property type="molecule type" value="Genomic_DNA"/>
</dbReference>
<evidence type="ECO:0000256" key="1">
    <source>
        <dbReference type="ARBA" id="ARBA00006594"/>
    </source>
</evidence>
<evidence type="ECO:0000313" key="11">
    <source>
        <dbReference type="Proteomes" id="UP000000492"/>
    </source>
</evidence>
<evidence type="ECO:0000259" key="8">
    <source>
        <dbReference type="Pfam" id="PF02384"/>
    </source>
</evidence>
<feature type="domain" description="DNA methylase adenine-specific" evidence="8">
    <location>
        <begin position="155"/>
        <end position="191"/>
    </location>
</feature>
<keyword evidence="11" id="KW-1185">Reference proteome</keyword>
<dbReference type="EC" id="2.1.1.72" evidence="2"/>
<evidence type="ECO:0000259" key="9">
    <source>
        <dbReference type="Pfam" id="PF12161"/>
    </source>
</evidence>
<keyword evidence="6" id="KW-0680">Restriction system</keyword>
<dbReference type="GO" id="GO:0032259">
    <property type="term" value="P:methylation"/>
    <property type="evidence" value="ECO:0007669"/>
    <property type="project" value="UniProtKB-KW"/>
</dbReference>
<dbReference type="GO" id="GO:0009007">
    <property type="term" value="F:site-specific DNA-methyltransferase (adenine-specific) activity"/>
    <property type="evidence" value="ECO:0007669"/>
    <property type="project" value="UniProtKB-EC"/>
</dbReference>
<comment type="similarity">
    <text evidence="1">Belongs to the N(4)/N(6)-methyltransferase family.</text>
</comment>
<dbReference type="GO" id="GO:0008170">
    <property type="term" value="F:N-methyltransferase activity"/>
    <property type="evidence" value="ECO:0007669"/>
    <property type="project" value="InterPro"/>
</dbReference>
<reference evidence="10 11" key="1">
    <citation type="journal article" date="2012" name="BMC Genomics">
        <title>Complete genome sequence, lifestyle, and multi-drug resistance of the human pathogen Corynebacterium resistens DSM 45100 isolated from blood samples of a leukemia patient.</title>
        <authorList>
            <person name="Schroder J."/>
            <person name="Maus I."/>
            <person name="Meyer K."/>
            <person name="Wordemann S."/>
            <person name="Blom J."/>
            <person name="Jaenicke S."/>
            <person name="Schneider J."/>
            <person name="Trost E."/>
            <person name="Tauch A."/>
        </authorList>
    </citation>
    <scope>NUCLEOTIDE SEQUENCE [LARGE SCALE GENOMIC DNA]</scope>
    <source>
        <strain evidence="11">DSM 45100 / JCM 12819 / CCUG 50093 / GTC 2026 / SICGH 158</strain>
    </source>
</reference>
<dbReference type="SUPFAM" id="SSF53335">
    <property type="entry name" value="S-adenosyl-L-methionine-dependent methyltransferases"/>
    <property type="match status" value="1"/>
</dbReference>
<dbReference type="Proteomes" id="UP000000492">
    <property type="component" value="Chromosome"/>
</dbReference>